<sequence>MTSETLISKSLEDFELKPIHRILLTTDGSITTIIEAYTGNRVDVITRDQRIIKAGRYASLLRIDEEDDINFRVVSLISGNRVYAEAVSLTPLKRLEPGFRDDLTRADIPIGRILRKHKIEARRDINWIVVCRFREIWVMNIPDFVKEFSRNIDLGSDEIVLARSYNIIRRGEVLMNITEFFRADMFE</sequence>
<dbReference type="STRING" id="387631.Asulf_01083"/>
<dbReference type="RefSeq" id="WP_015590682.1">
    <property type="nucleotide sequence ID" value="NC_021169.1"/>
</dbReference>
<dbReference type="Proteomes" id="UP000013307">
    <property type="component" value="Chromosome"/>
</dbReference>
<dbReference type="InterPro" id="IPR028978">
    <property type="entry name" value="Chorismate_lyase_/UTRA_dom_sf"/>
</dbReference>
<dbReference type="Gene3D" id="3.40.1410.10">
    <property type="entry name" value="Chorismate lyase-like"/>
    <property type="match status" value="1"/>
</dbReference>
<organism evidence="1 2">
    <name type="scientific">Archaeoglobus sulfaticallidus PM70-1</name>
    <dbReference type="NCBI Taxonomy" id="387631"/>
    <lineage>
        <taxon>Archaea</taxon>
        <taxon>Methanobacteriati</taxon>
        <taxon>Methanobacteriota</taxon>
        <taxon>Archaeoglobi</taxon>
        <taxon>Archaeoglobales</taxon>
        <taxon>Archaeoglobaceae</taxon>
        <taxon>Archaeoglobus</taxon>
    </lineage>
</organism>
<dbReference type="OrthoDB" id="145449at2157"/>
<dbReference type="GeneID" id="15392724"/>
<protein>
    <submittedName>
        <fullName evidence="1">Chorismate lyase</fullName>
    </submittedName>
</protein>
<dbReference type="HOGENOM" id="CLU_107938_2_0_2"/>
<dbReference type="KEGG" id="ast:Asulf_01083"/>
<dbReference type="InterPro" id="IPR002800">
    <property type="entry name" value="Rv2949c-like"/>
</dbReference>
<proteinExistence type="predicted"/>
<evidence type="ECO:0000313" key="2">
    <source>
        <dbReference type="Proteomes" id="UP000013307"/>
    </source>
</evidence>
<evidence type="ECO:0000313" key="1">
    <source>
        <dbReference type="EMBL" id="AGK61084.1"/>
    </source>
</evidence>
<keyword evidence="1" id="KW-0456">Lyase</keyword>
<dbReference type="EMBL" id="CP005290">
    <property type="protein sequence ID" value="AGK61084.1"/>
    <property type="molecule type" value="Genomic_DNA"/>
</dbReference>
<dbReference type="SUPFAM" id="SSF64288">
    <property type="entry name" value="Chorismate lyase-like"/>
    <property type="match status" value="1"/>
</dbReference>
<accession>N0BBV2</accession>
<name>N0BBV2_9EURY</name>
<keyword evidence="2" id="KW-1185">Reference proteome</keyword>
<dbReference type="Pfam" id="PF01947">
    <property type="entry name" value="Rv2949c-like"/>
    <property type="match status" value="1"/>
</dbReference>
<reference evidence="1 2" key="1">
    <citation type="journal article" date="2013" name="Genome Announc.">
        <title>Complete Genome Sequence of the Thermophilic and Facultatively Chemolithoautotrophic Sulfate Reducer Archaeoglobus sulfaticallidus Strain PM70-1T.</title>
        <authorList>
            <person name="Stokke R."/>
            <person name="Hocking W.P."/>
            <person name="Steinsbu B.O."/>
            <person name="Steen I.H."/>
        </authorList>
    </citation>
    <scope>NUCLEOTIDE SEQUENCE [LARGE SCALE GENOMIC DNA]</scope>
    <source>
        <strain evidence="1">PM70-1</strain>
    </source>
</reference>
<dbReference type="eggNOG" id="arCOG01031">
    <property type="taxonomic scope" value="Archaea"/>
</dbReference>
<gene>
    <name evidence="1" type="ORF">Asulf_01083</name>
</gene>
<dbReference type="GO" id="GO:0016829">
    <property type="term" value="F:lyase activity"/>
    <property type="evidence" value="ECO:0007669"/>
    <property type="project" value="UniProtKB-KW"/>
</dbReference>
<dbReference type="AlphaFoldDB" id="N0BBV2"/>